<reference evidence="1 2" key="1">
    <citation type="journal article" date="2021" name="Hortic Res">
        <title>High-quality reference genome and annotation aids understanding of berry development for evergreen blueberry (Vaccinium darrowii).</title>
        <authorList>
            <person name="Yu J."/>
            <person name="Hulse-Kemp A.M."/>
            <person name="Babiker E."/>
            <person name="Staton M."/>
        </authorList>
    </citation>
    <scope>NUCLEOTIDE SEQUENCE [LARGE SCALE GENOMIC DNA]</scope>
    <source>
        <strain evidence="2">cv. NJ 8807/NJ 8810</strain>
        <tissue evidence="1">Young leaf</tissue>
    </source>
</reference>
<dbReference type="EMBL" id="CM037159">
    <property type="protein sequence ID" value="KAH7866821.1"/>
    <property type="molecule type" value="Genomic_DNA"/>
</dbReference>
<comment type="caution">
    <text evidence="1">The sequence shown here is derived from an EMBL/GenBank/DDBJ whole genome shotgun (WGS) entry which is preliminary data.</text>
</comment>
<organism evidence="1 2">
    <name type="scientific">Vaccinium darrowii</name>
    <dbReference type="NCBI Taxonomy" id="229202"/>
    <lineage>
        <taxon>Eukaryota</taxon>
        <taxon>Viridiplantae</taxon>
        <taxon>Streptophyta</taxon>
        <taxon>Embryophyta</taxon>
        <taxon>Tracheophyta</taxon>
        <taxon>Spermatophyta</taxon>
        <taxon>Magnoliopsida</taxon>
        <taxon>eudicotyledons</taxon>
        <taxon>Gunneridae</taxon>
        <taxon>Pentapetalae</taxon>
        <taxon>asterids</taxon>
        <taxon>Ericales</taxon>
        <taxon>Ericaceae</taxon>
        <taxon>Vaccinioideae</taxon>
        <taxon>Vaccinieae</taxon>
        <taxon>Vaccinium</taxon>
    </lineage>
</organism>
<evidence type="ECO:0000313" key="2">
    <source>
        <dbReference type="Proteomes" id="UP000828048"/>
    </source>
</evidence>
<keyword evidence="2" id="KW-1185">Reference proteome</keyword>
<gene>
    <name evidence="1" type="ORF">Vadar_025444</name>
</gene>
<proteinExistence type="predicted"/>
<sequence length="650" mass="70415">MSGPPLSKSTSSSTRDLKNRVLTCVQKLSDRDTHSAAAHELEAIAKTLPSSALPSFLSSIALPHYPSDKSPVRTQCIRLISLLSASHPPSSLSPHLSKLLSPVLRRLRDPDSSVRLACVHAASSISSHVTKPPFTSIVKPFVETLVTEQDCNGQIGAALCVAAVIDAAPDPDRVYLRKVVVPRVEKLLRSNSNGFKAKAALLTIVGSVVEVGAVEGGEMVRSLVRCLVGFLGSEDWAVRKAAAEALLKLAVVEEGALVVEFKAGCLKTFEARKYDKVKVVRETMNQLVEAWKGIADFEDAGASSPPEPQSSSKDNANDEQYPPGSKTSQTFTSGAPQMRKKNIPGNRSALQNGSVSTTTARISSLGTGDKKSGTAMFRKLDRKMPTDWKIEVSAPHSPSTTVVCEDGPRDRNEKDIERHEKLRPSEARRALFNRNADDKMFKFGGVKAGSQVVPCEVDNSESAVEVSEITENICKNQKESEDLSLIRKKLVQIENQQSSLLDLLQNFIGSSQSGMHSLETRVQGFELALNEISYDLALTNGRMSNMDSKRTSCCSLPGAEFLSPKFWRRTEPRHSISRFSSSRATPSMAAICNLGDRNGNAETFKLESRRFRGQGSGGFIVNPLAEIHSDSHGITGISSNGVSKKVQNAS</sequence>
<name>A0ACB7ZLE8_9ERIC</name>
<protein>
    <submittedName>
        <fullName evidence="1">Uncharacterized protein</fullName>
    </submittedName>
</protein>
<dbReference type="Proteomes" id="UP000828048">
    <property type="component" value="Chromosome 9"/>
</dbReference>
<evidence type="ECO:0000313" key="1">
    <source>
        <dbReference type="EMBL" id="KAH7866821.1"/>
    </source>
</evidence>
<accession>A0ACB7ZLE8</accession>